<dbReference type="InParanoid" id="A0A200QKC8"/>
<dbReference type="OrthoDB" id="1740441at2759"/>
<sequence length="111" mass="12487">MVAKILKVKRIDIKDKYLGAPLFIDKSKHKSFEGIVRSLDQRIQGWKGKLLSQAGRTTMTKSVLGTIQTFQSACFLLPATISSKLNGLQRDFWWGKAQIYWGSGLSKPEIS</sequence>
<dbReference type="PANTHER" id="PTHR33116">
    <property type="entry name" value="REVERSE TRANSCRIPTASE ZINC-BINDING DOMAIN-CONTAINING PROTEIN-RELATED-RELATED"/>
    <property type="match status" value="1"/>
</dbReference>
<comment type="caution">
    <text evidence="1">The sequence shown here is derived from an EMBL/GenBank/DDBJ whole genome shotgun (WGS) entry which is preliminary data.</text>
</comment>
<dbReference type="AlphaFoldDB" id="A0A200QKC8"/>
<accession>A0A200QKC8</accession>
<dbReference type="Proteomes" id="UP000195402">
    <property type="component" value="Unassembled WGS sequence"/>
</dbReference>
<evidence type="ECO:0000313" key="1">
    <source>
        <dbReference type="EMBL" id="OVA10968.1"/>
    </source>
</evidence>
<organism evidence="1 2">
    <name type="scientific">Macleaya cordata</name>
    <name type="common">Five-seeded plume-poppy</name>
    <name type="synonym">Bocconia cordata</name>
    <dbReference type="NCBI Taxonomy" id="56857"/>
    <lineage>
        <taxon>Eukaryota</taxon>
        <taxon>Viridiplantae</taxon>
        <taxon>Streptophyta</taxon>
        <taxon>Embryophyta</taxon>
        <taxon>Tracheophyta</taxon>
        <taxon>Spermatophyta</taxon>
        <taxon>Magnoliopsida</taxon>
        <taxon>Ranunculales</taxon>
        <taxon>Papaveraceae</taxon>
        <taxon>Papaveroideae</taxon>
        <taxon>Macleaya</taxon>
    </lineage>
</organism>
<name>A0A200QKC8_MACCD</name>
<gene>
    <name evidence="1" type="ORF">BVC80_1345g12</name>
</gene>
<reference evidence="1 2" key="1">
    <citation type="journal article" date="2017" name="Mol. Plant">
        <title>The Genome of Medicinal Plant Macleaya cordata Provides New Insights into Benzylisoquinoline Alkaloids Metabolism.</title>
        <authorList>
            <person name="Liu X."/>
            <person name="Liu Y."/>
            <person name="Huang P."/>
            <person name="Ma Y."/>
            <person name="Qing Z."/>
            <person name="Tang Q."/>
            <person name="Cao H."/>
            <person name="Cheng P."/>
            <person name="Zheng Y."/>
            <person name="Yuan Z."/>
            <person name="Zhou Y."/>
            <person name="Liu J."/>
            <person name="Tang Z."/>
            <person name="Zhuo Y."/>
            <person name="Zhang Y."/>
            <person name="Yu L."/>
            <person name="Huang J."/>
            <person name="Yang P."/>
            <person name="Peng Q."/>
            <person name="Zhang J."/>
            <person name="Jiang W."/>
            <person name="Zhang Z."/>
            <person name="Lin K."/>
            <person name="Ro D.K."/>
            <person name="Chen X."/>
            <person name="Xiong X."/>
            <person name="Shang Y."/>
            <person name="Huang S."/>
            <person name="Zeng J."/>
        </authorList>
    </citation>
    <scope>NUCLEOTIDE SEQUENCE [LARGE SCALE GENOMIC DNA]</scope>
    <source>
        <strain evidence="2">cv. BLH2017</strain>
        <tissue evidence="1">Root</tissue>
    </source>
</reference>
<evidence type="ECO:0008006" key="3">
    <source>
        <dbReference type="Google" id="ProtNLM"/>
    </source>
</evidence>
<evidence type="ECO:0000313" key="2">
    <source>
        <dbReference type="Proteomes" id="UP000195402"/>
    </source>
</evidence>
<protein>
    <recommendedName>
        <fullName evidence="3">Reverse transcriptase domain</fullName>
    </recommendedName>
</protein>
<dbReference type="PANTHER" id="PTHR33116:SF86">
    <property type="entry name" value="REVERSE TRANSCRIPTASE DOMAIN-CONTAINING PROTEIN"/>
    <property type="match status" value="1"/>
</dbReference>
<dbReference type="OMA" id="ATISIEM"/>
<proteinExistence type="predicted"/>
<keyword evidence="2" id="KW-1185">Reference proteome</keyword>
<dbReference type="EMBL" id="MVGT01001747">
    <property type="protein sequence ID" value="OVA10968.1"/>
    <property type="molecule type" value="Genomic_DNA"/>
</dbReference>